<sequence length="91" mass="10387">MKESKAKFIFVRRQPFDSFRPWAPSLVMHVSSFCLHVFPLANHVDGLMSVVTVSCETTVLLVFWRTLDPFPITTPLISSTHKNITFTQGTF</sequence>
<dbReference type="AlphaFoldDB" id="A0AAN9SBY9"/>
<name>A0AAN9SBY9_PSOTE</name>
<dbReference type="EMBL" id="JAYMYS010000005">
    <property type="protein sequence ID" value="KAK7392300.1"/>
    <property type="molecule type" value="Genomic_DNA"/>
</dbReference>
<organism evidence="1 2">
    <name type="scientific">Psophocarpus tetragonolobus</name>
    <name type="common">Winged bean</name>
    <name type="synonym">Dolichos tetragonolobus</name>
    <dbReference type="NCBI Taxonomy" id="3891"/>
    <lineage>
        <taxon>Eukaryota</taxon>
        <taxon>Viridiplantae</taxon>
        <taxon>Streptophyta</taxon>
        <taxon>Embryophyta</taxon>
        <taxon>Tracheophyta</taxon>
        <taxon>Spermatophyta</taxon>
        <taxon>Magnoliopsida</taxon>
        <taxon>eudicotyledons</taxon>
        <taxon>Gunneridae</taxon>
        <taxon>Pentapetalae</taxon>
        <taxon>rosids</taxon>
        <taxon>fabids</taxon>
        <taxon>Fabales</taxon>
        <taxon>Fabaceae</taxon>
        <taxon>Papilionoideae</taxon>
        <taxon>50 kb inversion clade</taxon>
        <taxon>NPAAA clade</taxon>
        <taxon>indigoferoid/millettioid clade</taxon>
        <taxon>Phaseoleae</taxon>
        <taxon>Psophocarpus</taxon>
    </lineage>
</organism>
<dbReference type="Proteomes" id="UP001386955">
    <property type="component" value="Unassembled WGS sequence"/>
</dbReference>
<comment type="caution">
    <text evidence="1">The sequence shown here is derived from an EMBL/GenBank/DDBJ whole genome shotgun (WGS) entry which is preliminary data.</text>
</comment>
<reference evidence="1 2" key="1">
    <citation type="submission" date="2024-01" db="EMBL/GenBank/DDBJ databases">
        <title>The genomes of 5 underutilized Papilionoideae crops provide insights into root nodulation and disease resistanc.</title>
        <authorList>
            <person name="Jiang F."/>
        </authorList>
    </citation>
    <scope>NUCLEOTIDE SEQUENCE [LARGE SCALE GENOMIC DNA]</scope>
    <source>
        <strain evidence="1">DUOXIRENSHENG_FW03</strain>
        <tissue evidence="1">Leaves</tissue>
    </source>
</reference>
<protein>
    <submittedName>
        <fullName evidence="1">Uncharacterized protein</fullName>
    </submittedName>
</protein>
<accession>A0AAN9SBY9</accession>
<gene>
    <name evidence="1" type="ORF">VNO78_20734</name>
</gene>
<evidence type="ECO:0000313" key="1">
    <source>
        <dbReference type="EMBL" id="KAK7392300.1"/>
    </source>
</evidence>
<evidence type="ECO:0000313" key="2">
    <source>
        <dbReference type="Proteomes" id="UP001386955"/>
    </source>
</evidence>
<proteinExistence type="predicted"/>
<keyword evidence="2" id="KW-1185">Reference proteome</keyword>